<feature type="domain" description="Cupin type-2" evidence="1">
    <location>
        <begin position="36"/>
        <end position="99"/>
    </location>
</feature>
<dbReference type="InterPro" id="IPR014710">
    <property type="entry name" value="RmlC-like_jellyroll"/>
</dbReference>
<evidence type="ECO:0000313" key="2">
    <source>
        <dbReference type="EMBL" id="KAA9022591.1"/>
    </source>
</evidence>
<dbReference type="RefSeq" id="WP_150440844.1">
    <property type="nucleotide sequence ID" value="NZ_VYKL01000022.1"/>
</dbReference>
<dbReference type="PANTHER" id="PTHR43346">
    <property type="entry name" value="LIGAND BINDING DOMAIN PROTEIN, PUTATIVE (AFU_ORTHOLOGUE AFUA_6G14370)-RELATED"/>
    <property type="match status" value="1"/>
</dbReference>
<dbReference type="SUPFAM" id="SSF51182">
    <property type="entry name" value="RmlC-like cupins"/>
    <property type="match status" value="1"/>
</dbReference>
<dbReference type="OrthoDB" id="9791637at2"/>
<evidence type="ECO:0000313" key="3">
    <source>
        <dbReference type="Proteomes" id="UP000326671"/>
    </source>
</evidence>
<dbReference type="EMBL" id="VYKL01000022">
    <property type="protein sequence ID" value="KAA9022591.1"/>
    <property type="molecule type" value="Genomic_DNA"/>
</dbReference>
<dbReference type="InterPro" id="IPR011051">
    <property type="entry name" value="RmlC_Cupin_sf"/>
</dbReference>
<dbReference type="Gene3D" id="2.60.120.10">
    <property type="entry name" value="Jelly Rolls"/>
    <property type="match status" value="1"/>
</dbReference>
<keyword evidence="3" id="KW-1185">Reference proteome</keyword>
<dbReference type="PANTHER" id="PTHR43346:SF1">
    <property type="entry name" value="QUERCETIN 2,3-DIOXYGENASE-RELATED"/>
    <property type="match status" value="1"/>
</dbReference>
<proteinExistence type="predicted"/>
<name>A0A5J5HQ61_9BACI</name>
<dbReference type="Pfam" id="PF07883">
    <property type="entry name" value="Cupin_2"/>
    <property type="match status" value="1"/>
</dbReference>
<dbReference type="InterPro" id="IPR052538">
    <property type="entry name" value="Flavonoid_dioxygenase-like"/>
</dbReference>
<comment type="caution">
    <text evidence="2">The sequence shown here is derived from an EMBL/GenBank/DDBJ whole genome shotgun (WGS) entry which is preliminary data.</text>
</comment>
<protein>
    <submittedName>
        <fullName evidence="2">Cupin domain-containing protein</fullName>
    </submittedName>
</protein>
<organism evidence="2 3">
    <name type="scientific">Niallia endozanthoxylica</name>
    <dbReference type="NCBI Taxonomy" id="2036016"/>
    <lineage>
        <taxon>Bacteria</taxon>
        <taxon>Bacillati</taxon>
        <taxon>Bacillota</taxon>
        <taxon>Bacilli</taxon>
        <taxon>Bacillales</taxon>
        <taxon>Bacillaceae</taxon>
        <taxon>Niallia</taxon>
    </lineage>
</organism>
<dbReference type="Proteomes" id="UP000326671">
    <property type="component" value="Unassembled WGS sequence"/>
</dbReference>
<sequence>METKIVKSSEANIFLEGVEVCREYFKTEKITFGTSQLHPGQTGAVDKGHPNSHEVFFVVRGSVLLRCGEKLYELNEGDAQIIPPGEPHQLTNIGDCVALVSWSLAPSEI</sequence>
<dbReference type="InterPro" id="IPR013096">
    <property type="entry name" value="Cupin_2"/>
</dbReference>
<evidence type="ECO:0000259" key="1">
    <source>
        <dbReference type="Pfam" id="PF07883"/>
    </source>
</evidence>
<gene>
    <name evidence="2" type="ORF">F4V44_15055</name>
</gene>
<accession>A0A5J5HQ61</accession>
<dbReference type="AlphaFoldDB" id="A0A5J5HQ61"/>
<reference evidence="2 3" key="1">
    <citation type="submission" date="2019-09" db="EMBL/GenBank/DDBJ databases">
        <title>Whole genome sequences of isolates from the Mars Exploration Rovers.</title>
        <authorList>
            <person name="Seuylemezian A."/>
            <person name="Vaishampayan P."/>
        </authorList>
    </citation>
    <scope>NUCLEOTIDE SEQUENCE [LARGE SCALE GENOMIC DNA]</scope>
    <source>
        <strain evidence="2 3">MER_TA_151</strain>
    </source>
</reference>